<evidence type="ECO:0000256" key="2">
    <source>
        <dbReference type="SAM" id="SignalP"/>
    </source>
</evidence>
<feature type="chain" id="PRO_5035146455" description="Secreted protein" evidence="2">
    <location>
        <begin position="17"/>
        <end position="134"/>
    </location>
</feature>
<organism evidence="3 4">
    <name type="scientific">Zizania palustris</name>
    <name type="common">Northern wild rice</name>
    <dbReference type="NCBI Taxonomy" id="103762"/>
    <lineage>
        <taxon>Eukaryota</taxon>
        <taxon>Viridiplantae</taxon>
        <taxon>Streptophyta</taxon>
        <taxon>Embryophyta</taxon>
        <taxon>Tracheophyta</taxon>
        <taxon>Spermatophyta</taxon>
        <taxon>Magnoliopsida</taxon>
        <taxon>Liliopsida</taxon>
        <taxon>Poales</taxon>
        <taxon>Poaceae</taxon>
        <taxon>BOP clade</taxon>
        <taxon>Oryzoideae</taxon>
        <taxon>Oryzeae</taxon>
        <taxon>Zizaniinae</taxon>
        <taxon>Zizania</taxon>
    </lineage>
</organism>
<protein>
    <recommendedName>
        <fullName evidence="5">Secreted protein</fullName>
    </recommendedName>
</protein>
<reference evidence="3" key="1">
    <citation type="journal article" date="2021" name="bioRxiv">
        <title>Whole Genome Assembly and Annotation of Northern Wild Rice, Zizania palustris L., Supports a Whole Genome Duplication in the Zizania Genus.</title>
        <authorList>
            <person name="Haas M."/>
            <person name="Kono T."/>
            <person name="Macchietto M."/>
            <person name="Millas R."/>
            <person name="McGilp L."/>
            <person name="Shao M."/>
            <person name="Duquette J."/>
            <person name="Hirsch C.N."/>
            <person name="Kimball J."/>
        </authorList>
    </citation>
    <scope>NUCLEOTIDE SEQUENCE</scope>
    <source>
        <tissue evidence="3">Fresh leaf tissue</tissue>
    </source>
</reference>
<feature type="signal peptide" evidence="2">
    <location>
        <begin position="1"/>
        <end position="16"/>
    </location>
</feature>
<feature type="compositionally biased region" description="Basic residues" evidence="1">
    <location>
        <begin position="104"/>
        <end position="115"/>
    </location>
</feature>
<name>A0A8J5UUF9_ZIZPA</name>
<gene>
    <name evidence="3" type="ORF">GUJ93_ZPchr0279g33332</name>
</gene>
<evidence type="ECO:0000313" key="4">
    <source>
        <dbReference type="Proteomes" id="UP000729402"/>
    </source>
</evidence>
<feature type="region of interest" description="Disordered" evidence="1">
    <location>
        <begin position="24"/>
        <end position="134"/>
    </location>
</feature>
<dbReference type="Proteomes" id="UP000729402">
    <property type="component" value="Unassembled WGS sequence"/>
</dbReference>
<dbReference type="AlphaFoldDB" id="A0A8J5UUF9"/>
<evidence type="ECO:0000256" key="1">
    <source>
        <dbReference type="SAM" id="MobiDB-lite"/>
    </source>
</evidence>
<dbReference type="EMBL" id="JAAALK010001273">
    <property type="protein sequence ID" value="KAG8043082.1"/>
    <property type="molecule type" value="Genomic_DNA"/>
</dbReference>
<evidence type="ECO:0000313" key="3">
    <source>
        <dbReference type="EMBL" id="KAG8043082.1"/>
    </source>
</evidence>
<reference evidence="3" key="2">
    <citation type="submission" date="2021-02" db="EMBL/GenBank/DDBJ databases">
        <authorList>
            <person name="Kimball J.A."/>
            <person name="Haas M.W."/>
            <person name="Macchietto M."/>
            <person name="Kono T."/>
            <person name="Duquette J."/>
            <person name="Shao M."/>
        </authorList>
    </citation>
    <scope>NUCLEOTIDE SEQUENCE</scope>
    <source>
        <tissue evidence="3">Fresh leaf tissue</tissue>
    </source>
</reference>
<accession>A0A8J5UUF9</accession>
<comment type="caution">
    <text evidence="3">The sequence shown here is derived from an EMBL/GenBank/DDBJ whole genome shotgun (WGS) entry which is preliminary data.</text>
</comment>
<evidence type="ECO:0008006" key="5">
    <source>
        <dbReference type="Google" id="ProtNLM"/>
    </source>
</evidence>
<keyword evidence="2" id="KW-0732">Signal</keyword>
<sequence length="134" mass="13989">MCYLLCCCLLETAAFSACCGEGAQGRGKQGREHRGGSRGGRAAGGRAAQLRKGKQSNSLGEPDIWRPAALPGRRKGKRSNSLGEPEIRRPAAQGTGADPAAGGRQRKGLRRRCKGRGGGAREEEPKGPGHALEA</sequence>
<keyword evidence="4" id="KW-1185">Reference proteome</keyword>
<proteinExistence type="predicted"/>
<feature type="compositionally biased region" description="Basic and acidic residues" evidence="1">
    <location>
        <begin position="119"/>
        <end position="134"/>
    </location>
</feature>